<accession>A0A6P6DVH2</accession>
<dbReference type="PANTHER" id="PTHR14248">
    <property type="entry name" value="CYCLIN Y, ISOFORM A"/>
    <property type="match status" value="1"/>
</dbReference>
<name>A0A6P6DVH2_OCTDE</name>
<dbReference type="GeneID" id="101568834"/>
<evidence type="ECO:0000313" key="2">
    <source>
        <dbReference type="RefSeq" id="XP_023564074.1"/>
    </source>
</evidence>
<dbReference type="RefSeq" id="XP_023564074.1">
    <property type="nucleotide sequence ID" value="XM_023708306.1"/>
</dbReference>
<gene>
    <name evidence="2" type="primary">LOC101568834</name>
</gene>
<dbReference type="AlphaFoldDB" id="A0A6P6DVH2"/>
<dbReference type="Proteomes" id="UP000515203">
    <property type="component" value="Unplaced"/>
</dbReference>
<organism evidence="1 2">
    <name type="scientific">Octodon degus</name>
    <name type="common">Degu</name>
    <name type="synonym">Sciurus degus</name>
    <dbReference type="NCBI Taxonomy" id="10160"/>
    <lineage>
        <taxon>Eukaryota</taxon>
        <taxon>Metazoa</taxon>
        <taxon>Chordata</taxon>
        <taxon>Craniata</taxon>
        <taxon>Vertebrata</taxon>
        <taxon>Euteleostomi</taxon>
        <taxon>Mammalia</taxon>
        <taxon>Eutheria</taxon>
        <taxon>Euarchontoglires</taxon>
        <taxon>Glires</taxon>
        <taxon>Rodentia</taxon>
        <taxon>Hystricomorpha</taxon>
        <taxon>Octodontidae</taxon>
        <taxon>Octodon</taxon>
    </lineage>
</organism>
<evidence type="ECO:0000313" key="1">
    <source>
        <dbReference type="Proteomes" id="UP000515203"/>
    </source>
</evidence>
<reference evidence="2" key="1">
    <citation type="submission" date="2025-08" db="UniProtKB">
        <authorList>
            <consortium name="RefSeq"/>
        </authorList>
    </citation>
    <scope>IDENTIFICATION</scope>
</reference>
<keyword evidence="1" id="KW-1185">Reference proteome</keyword>
<sequence length="138" mass="16042">MYSAVETTYFSTDLNDHIFSFSFLDVALESNPSDHLKETPIFPSKCQSYAHDWKQNTTLKYVTPGQLPRMYSSCLAIFLDDSTLSQPNCANIIQCVIFALYYHIENREANRSLDIFDERLPPMTKHKIPKEYFEDDPD</sequence>
<dbReference type="OrthoDB" id="10250320at2759"/>
<protein>
    <submittedName>
        <fullName evidence="2">Cyclin-Y-like protein 1</fullName>
    </submittedName>
</protein>
<dbReference type="InParanoid" id="A0A6P6DVH2"/>
<proteinExistence type="predicted"/>